<evidence type="ECO:0000256" key="1">
    <source>
        <dbReference type="SAM" id="MobiDB-lite"/>
    </source>
</evidence>
<dbReference type="Gramene" id="KXG36749">
    <property type="protein sequence ID" value="KXG36749"/>
    <property type="gene ID" value="SORBI_3002G382900"/>
</dbReference>
<sequence>MTVVAKQKYRTSTPELVTLRRRRRSTSDPPPNHTQEKEKKMVTLGNLRLLYGDVVETATIVRSLLAPVASQLSGQSDLHRRCVLGYALGCFRKPGELHSDPATFGAFEADNVLADLAPFGAIEAVAVCAPLFYAVVVFKDESSVAVALRRQAETSTGLYSAVPPLDKALPLRCMPLDMIKVLLNPPIPASAALRAPRPLRALHWFQNYPGQPVLHCPYAGAPGTTEFWPCKDSLVYGPAVAVDGTLWMNGHLIWNGNGKGLGRMDPAWIRVVRIDRPDAYADGPPTFVPYVCYC</sequence>
<dbReference type="AlphaFoldDB" id="A0A1B6QFQ5"/>
<evidence type="ECO:0000313" key="3">
    <source>
        <dbReference type="Proteomes" id="UP000000768"/>
    </source>
</evidence>
<keyword evidence="3" id="KW-1185">Reference proteome</keyword>
<reference evidence="2 3" key="1">
    <citation type="journal article" date="2009" name="Nature">
        <title>The Sorghum bicolor genome and the diversification of grasses.</title>
        <authorList>
            <person name="Paterson A.H."/>
            <person name="Bowers J.E."/>
            <person name="Bruggmann R."/>
            <person name="Dubchak I."/>
            <person name="Grimwood J."/>
            <person name="Gundlach H."/>
            <person name="Haberer G."/>
            <person name="Hellsten U."/>
            <person name="Mitros T."/>
            <person name="Poliakov A."/>
            <person name="Schmutz J."/>
            <person name="Spannagl M."/>
            <person name="Tang H."/>
            <person name="Wang X."/>
            <person name="Wicker T."/>
            <person name="Bharti A.K."/>
            <person name="Chapman J."/>
            <person name="Feltus F.A."/>
            <person name="Gowik U."/>
            <person name="Grigoriev I.V."/>
            <person name="Lyons E."/>
            <person name="Maher C.A."/>
            <person name="Martis M."/>
            <person name="Narechania A."/>
            <person name="Otillar R.P."/>
            <person name="Penning B.W."/>
            <person name="Salamov A.A."/>
            <person name="Wang Y."/>
            <person name="Zhang L."/>
            <person name="Carpita N.C."/>
            <person name="Freeling M."/>
            <person name="Gingle A.R."/>
            <person name="Hash C.T."/>
            <person name="Keller B."/>
            <person name="Klein P."/>
            <person name="Kresovich S."/>
            <person name="McCann M.C."/>
            <person name="Ming R."/>
            <person name="Peterson D.G."/>
            <person name="Mehboob-ur-Rahman"/>
            <person name="Ware D."/>
            <person name="Westhoff P."/>
            <person name="Mayer K.F."/>
            <person name="Messing J."/>
            <person name="Rokhsar D.S."/>
        </authorList>
    </citation>
    <scope>NUCLEOTIDE SEQUENCE [LARGE SCALE GENOMIC DNA]</scope>
    <source>
        <strain evidence="3">cv. BTx623</strain>
    </source>
</reference>
<organism evidence="2 3">
    <name type="scientific">Sorghum bicolor</name>
    <name type="common">Sorghum</name>
    <name type="synonym">Sorghum vulgare</name>
    <dbReference type="NCBI Taxonomy" id="4558"/>
    <lineage>
        <taxon>Eukaryota</taxon>
        <taxon>Viridiplantae</taxon>
        <taxon>Streptophyta</taxon>
        <taxon>Embryophyta</taxon>
        <taxon>Tracheophyta</taxon>
        <taxon>Spermatophyta</taxon>
        <taxon>Magnoliopsida</taxon>
        <taxon>Liliopsida</taxon>
        <taxon>Poales</taxon>
        <taxon>Poaceae</taxon>
        <taxon>PACMAD clade</taxon>
        <taxon>Panicoideae</taxon>
        <taxon>Andropogonodae</taxon>
        <taxon>Andropogoneae</taxon>
        <taxon>Sorghinae</taxon>
        <taxon>Sorghum</taxon>
    </lineage>
</organism>
<reference evidence="3" key="2">
    <citation type="journal article" date="2018" name="Plant J.">
        <title>The Sorghum bicolor reference genome: improved assembly, gene annotations, a transcriptome atlas, and signatures of genome organization.</title>
        <authorList>
            <person name="McCormick R.F."/>
            <person name="Truong S.K."/>
            <person name="Sreedasyam A."/>
            <person name="Jenkins J."/>
            <person name="Shu S."/>
            <person name="Sims D."/>
            <person name="Kennedy M."/>
            <person name="Amirebrahimi M."/>
            <person name="Weers B.D."/>
            <person name="McKinley B."/>
            <person name="Mattison A."/>
            <person name="Morishige D.T."/>
            <person name="Grimwood J."/>
            <person name="Schmutz J."/>
            <person name="Mullet J.E."/>
        </authorList>
    </citation>
    <scope>NUCLEOTIDE SEQUENCE [LARGE SCALE GENOMIC DNA]</scope>
    <source>
        <strain evidence="3">cv. BTx623</strain>
    </source>
</reference>
<evidence type="ECO:0000313" key="2">
    <source>
        <dbReference type="EMBL" id="KXG36749.1"/>
    </source>
</evidence>
<dbReference type="Proteomes" id="UP000000768">
    <property type="component" value="Chromosome 2"/>
</dbReference>
<dbReference type="EMBL" id="CM000761">
    <property type="protein sequence ID" value="KXG36749.1"/>
    <property type="molecule type" value="Genomic_DNA"/>
</dbReference>
<proteinExistence type="predicted"/>
<protein>
    <submittedName>
        <fullName evidence="2">Uncharacterized protein</fullName>
    </submittedName>
</protein>
<name>A0A1B6QFQ5_SORBI</name>
<accession>A0A1B6QFQ5</accession>
<dbReference type="InParanoid" id="A0A1B6QFQ5"/>
<feature type="region of interest" description="Disordered" evidence="1">
    <location>
        <begin position="19"/>
        <end position="39"/>
    </location>
</feature>
<dbReference type="eggNOG" id="ENOG502R834">
    <property type="taxonomic scope" value="Eukaryota"/>
</dbReference>
<dbReference type="OMA" id="DVIMIRR"/>
<gene>
    <name evidence="2" type="ORF">SORBI_3002G382900</name>
</gene>